<dbReference type="SUPFAM" id="SSF51126">
    <property type="entry name" value="Pectin lyase-like"/>
    <property type="match status" value="1"/>
</dbReference>
<dbReference type="SMART" id="SM00869">
    <property type="entry name" value="Autotransporter"/>
    <property type="match status" value="1"/>
</dbReference>
<dbReference type="Gene3D" id="2.40.128.130">
    <property type="entry name" value="Autotransporter beta-domain"/>
    <property type="match status" value="1"/>
</dbReference>
<reference evidence="2 4" key="1">
    <citation type="submission" date="2016-04" db="EMBL/GenBank/DDBJ databases">
        <authorList>
            <person name="Regsiter A."/>
            <person name="William W."/>
        </authorList>
    </citation>
    <scope>NUCLEOTIDE SEQUENCE [LARGE SCALE GENOMIC DNA]</scope>
    <source>
        <strain evidence="2 4">92</strain>
    </source>
</reference>
<dbReference type="Gene3D" id="2.160.20.20">
    <property type="match status" value="1"/>
</dbReference>
<dbReference type="InterPro" id="IPR005546">
    <property type="entry name" value="Autotransporte_beta"/>
</dbReference>
<reference evidence="3" key="2">
    <citation type="submission" date="2019-11" db="EMBL/GenBank/DDBJ databases">
        <authorList>
            <person name="Feng L."/>
        </authorList>
    </citation>
    <scope>NUCLEOTIDE SEQUENCE</scope>
    <source>
        <strain evidence="3">CAmalonaticusLFYP1</strain>
    </source>
</reference>
<dbReference type="PROSITE" id="PS51208">
    <property type="entry name" value="AUTOTRANSPORTER"/>
    <property type="match status" value="1"/>
</dbReference>
<name>A0A6N2U3F9_CITAM</name>
<dbReference type="SUPFAM" id="SSF103515">
    <property type="entry name" value="Autotransporter"/>
    <property type="match status" value="1"/>
</dbReference>
<evidence type="ECO:0000313" key="3">
    <source>
        <dbReference type="EMBL" id="VYT11969.1"/>
    </source>
</evidence>
<dbReference type="AlphaFoldDB" id="A0A6N2U3F9"/>
<protein>
    <submittedName>
        <fullName evidence="2">AIDA autotransporter-like protein</fullName>
    </submittedName>
    <submittedName>
        <fullName evidence="3">Outer membrane protein IcsA autotransporter</fullName>
    </submittedName>
</protein>
<dbReference type="NCBIfam" id="TIGR01414">
    <property type="entry name" value="autotrans_barl"/>
    <property type="match status" value="1"/>
</dbReference>
<dbReference type="InterPro" id="IPR012332">
    <property type="entry name" value="Autotransporter_pectin_lyase_C"/>
</dbReference>
<sequence>MIQGILKKILLAASGCTVIVAFPVYTEELVSRNYTTGINQIASGDHTVTAGDVLLDASGYTGMFYYQRSILNTTNGRMNIDIAQGKTLSIIGFNNNPVDNSSAVYAWKRGTLSGTMTFTGGNVVVSNVVKDSYSDIYGLFAGPGGVLNFESDGENKINLSVLVPLADEVSTHRHGIGLYGGELNFNGGLFYINVDGDPGSYSIDRRIGILIAGGSSVNVRADNILIDTNESAIMAGRDAGSANYPMANNVVNSVNLEANFIHLKSSQGILSRVSSDYLTRSRFTFTGTTLIEAIVHGDIDNLFGDNVGGDILSANSTDFVFNSDTTLIGENLTPLGTRGEYEHEYLGWLDGHWLRGVALMDTSSLIANADFKLQSNGGYYNTGLYLWESQALFKGRTSISVLNGVDTTRGVYLYGSPEETTYAEFQDDLTVSTSGSQAEYISGIEVLAGGKADIQKGLFINDNPAITWSLFSSGDGSLIDVNTSETGTVQIDGDIGATNGGTLNMTLNNANSWLTAASYTATTTSTSQGVVDMNITNGAVWNMTGNSHVTNLSLSGGRVNMLAPGNTGAFKSLTVEGDYTGGGTLMMNTVLGGDNSATDKLIVEGNTSGHTLVAINNIGGMGAQTVEGIEIVNVAGNSSGTFEKESRIVAGAYDYNVIRRGSNWYLSSTGGLSDPVDPGVPASPEIPQAPVHPGGPSQIRPEFGSYLANNLAANTLFISRLHDRLGETQYTDALTGESKTTSMWIRNVGSHTRFNDDSEQLKTQSNSYVLQLGGDLAQWSSDGLDRWHLGLMAGYANSRSRTTSALNNHHSRGSVDGYSVGLYGTWYANEPDQSGSYVDTWMLYNWFDNTVNGQYQASETYKSKGITAAVEAGYSLKVAESQQLTYWIQPKAQIVWMDVQADDHRERNGTPVKADSTGNLMTSLGVRAYVNRKPTVEEDKMAGIQPFVEANWIHNSHSPRVTMGEMPNDVQGVKDLAELKIGVEGQLSSRLTVWGNISGQVGSDHYSNAQGMVGVKYNW</sequence>
<dbReference type="PANTHER" id="PTHR12338">
    <property type="entry name" value="AUTOTRANSPORTER"/>
    <property type="match status" value="1"/>
</dbReference>
<proteinExistence type="predicted"/>
<dbReference type="InterPro" id="IPR006315">
    <property type="entry name" value="OM_autotransptr_brl_dom"/>
</dbReference>
<dbReference type="InterPro" id="IPR043990">
    <property type="entry name" value="AC_1"/>
</dbReference>
<dbReference type="PANTHER" id="PTHR12338:SF5">
    <property type="entry name" value="ANTIGEN 43-RELATED"/>
    <property type="match status" value="1"/>
</dbReference>
<dbReference type="RefSeq" id="WP_231912838.1">
    <property type="nucleotide sequence ID" value="NZ_CACRTI010000004.1"/>
</dbReference>
<evidence type="ECO:0000313" key="4">
    <source>
        <dbReference type="Proteomes" id="UP000245995"/>
    </source>
</evidence>
<dbReference type="CDD" id="cd01344">
    <property type="entry name" value="PL2_Passenger_AT"/>
    <property type="match status" value="1"/>
</dbReference>
<dbReference type="InterPro" id="IPR036709">
    <property type="entry name" value="Autotransporte_beta_dom_sf"/>
</dbReference>
<dbReference type="Proteomes" id="UP000245995">
    <property type="component" value="Chromosome CITRO92"/>
</dbReference>
<dbReference type="InterPro" id="IPR011050">
    <property type="entry name" value="Pectin_lyase_fold/virulence"/>
</dbReference>
<dbReference type="EMBL" id="LT556085">
    <property type="protein sequence ID" value="SBA15500.1"/>
    <property type="molecule type" value="Genomic_DNA"/>
</dbReference>
<evidence type="ECO:0000259" key="1">
    <source>
        <dbReference type="PROSITE" id="PS51208"/>
    </source>
</evidence>
<evidence type="ECO:0000313" key="2">
    <source>
        <dbReference type="EMBL" id="SBA15500.1"/>
    </source>
</evidence>
<feature type="domain" description="Autotransporter" evidence="1">
    <location>
        <begin position="736"/>
        <end position="1019"/>
    </location>
</feature>
<gene>
    <name evidence="3" type="primary">icsA_6</name>
    <name evidence="3" type="ORF">CALFYP1_02836</name>
    <name evidence="2" type="ORF">CITRO92_4010</name>
</gene>
<dbReference type="GO" id="GO:0019867">
    <property type="term" value="C:outer membrane"/>
    <property type="evidence" value="ECO:0007669"/>
    <property type="project" value="InterPro"/>
</dbReference>
<dbReference type="Pfam" id="PF18883">
    <property type="entry name" value="AC_1"/>
    <property type="match status" value="1"/>
</dbReference>
<dbReference type="InterPro" id="IPR050909">
    <property type="entry name" value="Bact_Autotransporter_VF"/>
</dbReference>
<organism evidence="3">
    <name type="scientific">Citrobacter amalonaticus</name>
    <dbReference type="NCBI Taxonomy" id="35703"/>
    <lineage>
        <taxon>Bacteria</taxon>
        <taxon>Pseudomonadati</taxon>
        <taxon>Pseudomonadota</taxon>
        <taxon>Gammaproteobacteria</taxon>
        <taxon>Enterobacterales</taxon>
        <taxon>Enterobacteriaceae</taxon>
        <taxon>Citrobacter</taxon>
    </lineage>
</organism>
<dbReference type="EMBL" id="CACRTI010000004">
    <property type="protein sequence ID" value="VYT11969.1"/>
    <property type="molecule type" value="Genomic_DNA"/>
</dbReference>
<accession>A0A6N2U3F9</accession>
<dbReference type="Pfam" id="PF03797">
    <property type="entry name" value="Autotransporter"/>
    <property type="match status" value="1"/>
</dbReference>